<dbReference type="AlphaFoldDB" id="A0A556QK60"/>
<dbReference type="EMBL" id="VMBG01000002">
    <property type="protein sequence ID" value="TSJ77011.1"/>
    <property type="molecule type" value="Genomic_DNA"/>
</dbReference>
<keyword evidence="3" id="KW-1185">Reference proteome</keyword>
<dbReference type="RefSeq" id="WP_144230832.1">
    <property type="nucleotide sequence ID" value="NZ_CBCRVV010000006.1"/>
</dbReference>
<evidence type="ECO:0000256" key="1">
    <source>
        <dbReference type="SAM" id="SignalP"/>
    </source>
</evidence>
<sequence>MASRFPVIASLSLLAALAFAAPASAVVVHSTPAGGDDYNSSANAGLVYFQIKYDGVRTQAQTGTDFSVGLQVESGVNTVVSLWNTTVSIYTRSVSSTSGANMATNFAAGEMIDLSDFIYRSGNSAYLSYTGGVNDGFALNTSGYLGLKFNDTSVDNKAHYGWARITRTSTGFILNEWAYETVGERAILAGALTSIPEPATAALWMAAAAGVLVTTGRRRGSRNRR</sequence>
<feature type="signal peptide" evidence="1">
    <location>
        <begin position="1"/>
        <end position="25"/>
    </location>
</feature>
<gene>
    <name evidence="2" type="ORF">FPL22_12945</name>
</gene>
<accession>A0A556QK60</accession>
<feature type="chain" id="PRO_5021726153" description="PEP-CTERM sorting domain-containing protein" evidence="1">
    <location>
        <begin position="26"/>
        <end position="225"/>
    </location>
</feature>
<evidence type="ECO:0000313" key="3">
    <source>
        <dbReference type="Proteomes" id="UP000315648"/>
    </source>
</evidence>
<dbReference type="Proteomes" id="UP000315648">
    <property type="component" value="Unassembled WGS sequence"/>
</dbReference>
<evidence type="ECO:0000313" key="2">
    <source>
        <dbReference type="EMBL" id="TSJ77011.1"/>
    </source>
</evidence>
<name>A0A556QK60_9BACT</name>
<keyword evidence="1" id="KW-0732">Signal</keyword>
<protein>
    <recommendedName>
        <fullName evidence="4">PEP-CTERM sorting domain-containing protein</fullName>
    </recommendedName>
</protein>
<proteinExistence type="predicted"/>
<comment type="caution">
    <text evidence="2">The sequence shown here is derived from an EMBL/GenBank/DDBJ whole genome shotgun (WGS) entry which is preliminary data.</text>
</comment>
<dbReference type="OrthoDB" id="1134604at2"/>
<organism evidence="2 3">
    <name type="scientific">Rariglobus hedericola</name>
    <dbReference type="NCBI Taxonomy" id="2597822"/>
    <lineage>
        <taxon>Bacteria</taxon>
        <taxon>Pseudomonadati</taxon>
        <taxon>Verrucomicrobiota</taxon>
        <taxon>Opitutia</taxon>
        <taxon>Opitutales</taxon>
        <taxon>Opitutaceae</taxon>
        <taxon>Rariglobus</taxon>
    </lineage>
</organism>
<evidence type="ECO:0008006" key="4">
    <source>
        <dbReference type="Google" id="ProtNLM"/>
    </source>
</evidence>
<reference evidence="2 3" key="1">
    <citation type="submission" date="2019-07" db="EMBL/GenBank/DDBJ databases">
        <title>Description of 53C-WASEF.</title>
        <authorList>
            <person name="Pitt A."/>
            <person name="Hahn M.W."/>
        </authorList>
    </citation>
    <scope>NUCLEOTIDE SEQUENCE [LARGE SCALE GENOMIC DNA]</scope>
    <source>
        <strain evidence="2 3">53C-WASEF</strain>
    </source>
</reference>